<evidence type="ECO:0000256" key="11">
    <source>
        <dbReference type="ARBA" id="ARBA00023242"/>
    </source>
</evidence>
<keyword evidence="11" id="KW-0539">Nucleus</keyword>
<dbReference type="Pfam" id="PF00400">
    <property type="entry name" value="WD40"/>
    <property type="match status" value="1"/>
</dbReference>
<evidence type="ECO:0000256" key="15">
    <source>
        <dbReference type="SAM" id="MobiDB-lite"/>
    </source>
</evidence>
<dbReference type="PROSITE" id="PS50294">
    <property type="entry name" value="WD_REPEATS_REGION"/>
    <property type="match status" value="2"/>
</dbReference>
<feature type="compositionally biased region" description="Acidic residues" evidence="15">
    <location>
        <begin position="1426"/>
        <end position="1437"/>
    </location>
</feature>
<comment type="caution">
    <text evidence="16">The sequence shown here is derived from an EMBL/GenBank/DDBJ whole genome shotgun (WGS) entry which is preliminary data.</text>
</comment>
<protein>
    <recommendedName>
        <fullName evidence="4">Repressor of RNA polymerase III transcription MAF1 homolog</fullName>
    </recommendedName>
</protein>
<feature type="region of interest" description="Disordered" evidence="15">
    <location>
        <begin position="1233"/>
        <end position="1272"/>
    </location>
</feature>
<feature type="compositionally biased region" description="Polar residues" evidence="15">
    <location>
        <begin position="1241"/>
        <end position="1252"/>
    </location>
</feature>
<dbReference type="PROSITE" id="PS50082">
    <property type="entry name" value="WD_REPEATS_2"/>
    <property type="match status" value="2"/>
</dbReference>
<dbReference type="EMBL" id="JBBHLL010001181">
    <property type="protein sequence ID" value="KAK7796458.1"/>
    <property type="molecule type" value="Genomic_DNA"/>
</dbReference>
<comment type="similarity">
    <text evidence="3">Belongs to the MAF1 family.</text>
</comment>
<comment type="subcellular location">
    <subcellularLocation>
        <location evidence="2">Cytoplasm</location>
    </subcellularLocation>
    <subcellularLocation>
        <location evidence="1">Nucleus</location>
    </subcellularLocation>
</comment>
<dbReference type="FunFam" id="3.40.1000.50:FF:000001">
    <property type="entry name" value="Repressor of RNA polymerase III transcription MAF1"/>
    <property type="match status" value="1"/>
</dbReference>
<feature type="region of interest" description="Disordered" evidence="15">
    <location>
        <begin position="71"/>
        <end position="98"/>
    </location>
</feature>
<evidence type="ECO:0000256" key="10">
    <source>
        <dbReference type="ARBA" id="ARBA00023163"/>
    </source>
</evidence>
<keyword evidence="5" id="KW-0963">Cytoplasm</keyword>
<organism evidence="16 17">
    <name type="scientific">Myodes glareolus</name>
    <name type="common">Bank vole</name>
    <name type="synonym">Clethrionomys glareolus</name>
    <dbReference type="NCBI Taxonomy" id="447135"/>
    <lineage>
        <taxon>Eukaryota</taxon>
        <taxon>Metazoa</taxon>
        <taxon>Chordata</taxon>
        <taxon>Craniata</taxon>
        <taxon>Vertebrata</taxon>
        <taxon>Euteleostomi</taxon>
        <taxon>Mammalia</taxon>
        <taxon>Eutheria</taxon>
        <taxon>Euarchontoglires</taxon>
        <taxon>Glires</taxon>
        <taxon>Rodentia</taxon>
        <taxon>Myomorpha</taxon>
        <taxon>Muroidea</taxon>
        <taxon>Cricetidae</taxon>
        <taxon>Arvicolinae</taxon>
        <taxon>Myodes</taxon>
    </lineage>
</organism>
<accession>A0AAW0H1H2</accession>
<evidence type="ECO:0000256" key="4">
    <source>
        <dbReference type="ARBA" id="ARBA00020829"/>
    </source>
</evidence>
<evidence type="ECO:0000256" key="7">
    <source>
        <dbReference type="ARBA" id="ARBA00022574"/>
    </source>
</evidence>
<dbReference type="Gene3D" id="3.40.1000.50">
    <property type="entry name" value="Repressor of RNA polymerase III transcription Maf1"/>
    <property type="match status" value="1"/>
</dbReference>
<evidence type="ECO:0000256" key="3">
    <source>
        <dbReference type="ARBA" id="ARBA00006231"/>
    </source>
</evidence>
<evidence type="ECO:0000256" key="5">
    <source>
        <dbReference type="ARBA" id="ARBA00022490"/>
    </source>
</evidence>
<evidence type="ECO:0000256" key="12">
    <source>
        <dbReference type="ARBA" id="ARBA00062680"/>
    </source>
</evidence>
<feature type="compositionally biased region" description="Low complexity" evidence="15">
    <location>
        <begin position="1442"/>
        <end position="1452"/>
    </location>
</feature>
<keyword evidence="9" id="KW-0805">Transcription regulation</keyword>
<proteinExistence type="inferred from homology"/>
<dbReference type="GO" id="GO:0005737">
    <property type="term" value="C:cytoplasm"/>
    <property type="evidence" value="ECO:0007669"/>
    <property type="project" value="UniProtKB-SubCell"/>
</dbReference>
<evidence type="ECO:0000256" key="6">
    <source>
        <dbReference type="ARBA" id="ARBA00022491"/>
    </source>
</evidence>
<dbReference type="SMART" id="SM00320">
    <property type="entry name" value="WD40"/>
    <property type="match status" value="4"/>
</dbReference>
<feature type="region of interest" description="Disordered" evidence="15">
    <location>
        <begin position="1423"/>
        <end position="1485"/>
    </location>
</feature>
<feature type="repeat" description="WD" evidence="13">
    <location>
        <begin position="653"/>
        <end position="694"/>
    </location>
</feature>
<dbReference type="PROSITE" id="PS00678">
    <property type="entry name" value="WD_REPEATS_1"/>
    <property type="match status" value="1"/>
</dbReference>
<evidence type="ECO:0000256" key="1">
    <source>
        <dbReference type="ARBA" id="ARBA00004123"/>
    </source>
</evidence>
<dbReference type="Pfam" id="PF09174">
    <property type="entry name" value="Maf1"/>
    <property type="match status" value="1"/>
</dbReference>
<dbReference type="GO" id="GO:0005634">
    <property type="term" value="C:nucleus"/>
    <property type="evidence" value="ECO:0007669"/>
    <property type="project" value="UniProtKB-SubCell"/>
</dbReference>
<dbReference type="InterPro" id="IPR038564">
    <property type="entry name" value="Maf1_sf"/>
</dbReference>
<dbReference type="FunFam" id="3.40.1000.50:FF:000002">
    <property type="entry name" value="Repressor of RNA polymerase III transcription MAF1"/>
    <property type="match status" value="1"/>
</dbReference>
<sequence>MHPSGTRSPRPKDMKLLENSSFEAINSQLTVETGDAHIIGRIESYSCKMAGDDKHMFKQFCQEGQPHVLEALSPPQTSGLSPSRLSKSQGGEDESPLSDKCSRKTLFYLIATLNESFRPDYDFSTARSHEFSREPSLSWVVNAVNCSLFSAVREDFKALKPQLWNAVDEEICLAECDIYSYNPDLDSDPFGEDGSLWSFNYFFYNKRLKRIVFFSCRSISGSTYTPSEAGNALDLELGAEEVDEESGRGGSEGRAEETSTMEEDSSFISNKSFCDFEGTGECVGAGPASWGGACVVGRGRQPLSQELLNLVPLRLSMVDMEDMLDASNLFPSEGDNAVLDTDVYDQECCDVPDPGVLSEKNELGLDEPPPVLQLFTNSQRWRKMTLKSRARLLWLHLRTYLHDIVEKEKRAELRVTRMTHGLEPLRRLEVAAGLCSVVQDPVGGRFMVLDGEGYLHQYTKDGWAQAKLQAPVVLNGLVTVPGPLGEVGRFVGWGPAGLAILGPDFHLLWLSPPQENKTLGQEPLCCLPVPSLGLLLVAQVGGRLELWKFRSGGRRLVSCGSPLQPPPGLSGSLKRLALGPEDDQGTQHCFAAYGSAVLTFDLDAWTLINVCQDLHKTIISDLEYCEEAEAMVTASRDSTVKVWEADWQIRMVFVGHTGPVTAMTVLQNTSLVVSASQDGTLRTWDLRSAAQVGEVTLGCWNQDILFERVSRLLAPAAPGWSVLSLCSKSVELWRVCDLYSPLAQLSAPVLHLQVAPVLPAPVEPALPARLVCTCADGSVYLVSAATGRTVSSLLLEPKDCAAGVVYCLPREALWVLTHSGHLLRVNAARCPMVVLHRLCPPPPPAPQPCCLHLYSHLTDPRSAFTCWEIVRQNKGDMLRSAIAWAWKNKNRYLPMMGHSNGTLSVLDWRTSVTVFCTEAHNPGPVTAIGSTWNSIVTSGGDLTVKMWRVFPYAEESLSLLCTFSCCHPAVMLCALGKRITVGFEDPESATYGLVQFGLGDKMRCDHRPQDDPTDHITVLPLGLCCCPTLKIYACSSLDCTIRIWTWENRLLRLLQLDGPPQALAFSNNAGDLVLALGSRLCLVSHKLYLPTSYLVEKLCQKSPDVVNDPPLPLNSQKPLTSTQLQRLASLHGAASLSVTLPFTHHQTATIQQPVLKEDLKDIIARDRDLQELRQGLVVPAPRPQLSWKMRQEAFDSYLHLIYGSDLLDIKSKGESLQWGTAGFITEKETQDMGIQPGAATSGGQATLSTEVQPVSPPSAFQTPGAPGRRFARPPRVSLPIPPTHRTVHSQASQLLARSSLSCELGLSLDLQLQWDTFGGKIMDLNTSPDYLKHRVPLLLHRRPRDPLSKLGGFFPATIQPYRKRTQPISFPGCVPNSVILRQMWLRAESPGSKDDQWLKRRKHSTGRWRKKLIYWLQRSRKRGEGEDNEEEDEELEEMDHISSSSTSEQQSELWEADIHSSTELPTKPQPEVVKPKTQVVSHHHHHGRSLLEERYGHLPKFLHHFVVQNWFKKLFPLFTLEVRRLWEAGKPRLGVGEGVKAYPEMGTIEGLASMFVDFLQQATWAERVNILNALRRLFPEMSSDLRSRLQAKLLYLLNQDQPPSLQDKIQKQFVMLALQLLLACTLEVLDVVLEILTYYLYSPASCQQELRNLLVALGLQDPQGFLFKELAVWAENFNLDSKANIRIQCQQKLEEISLQMSNLEQSAASASMEPLREVSSQASLVSGALLSTPWLPSRASEVSLRIQELMVSPVSSLLEPMLSSMLDLQTASIKTHSRMRSNKRVLADTLQAFCSVSQDNLHVPVPTAVKKGPPPLEETDWSHSQIVDLFYIDVLNFFCEKHRTQQQNLLEEEEEEHLHALRLSQLRPNIVVRPPRDRWCALLWACQVDPAWAAEEGLIESSSFFRLYPIFRLQETKQQSFGMFLRRSLHPGHRLYRQGLLARDGSLRVLKLPLPRVELQPFPPGWPAPPRALPPLLLQPTLQRYFLPQDTSPNIYR</sequence>
<dbReference type="InterPro" id="IPR001680">
    <property type="entry name" value="WD40_rpt"/>
</dbReference>
<evidence type="ECO:0000256" key="2">
    <source>
        <dbReference type="ARBA" id="ARBA00004496"/>
    </source>
</evidence>
<keyword evidence="10" id="KW-0804">Transcription</keyword>
<keyword evidence="7 13" id="KW-0853">WD repeat</keyword>
<evidence type="ECO:0000256" key="9">
    <source>
        <dbReference type="ARBA" id="ARBA00023015"/>
    </source>
</evidence>
<feature type="region of interest" description="Disordered" evidence="15">
    <location>
        <begin position="240"/>
        <end position="262"/>
    </location>
</feature>
<keyword evidence="14" id="KW-0175">Coiled coil</keyword>
<gene>
    <name evidence="16" type="ORF">U0070_002094</name>
</gene>
<dbReference type="InterPro" id="IPR036322">
    <property type="entry name" value="WD40_repeat_dom_sf"/>
</dbReference>
<keyword evidence="8" id="KW-0677">Repeat</keyword>
<keyword evidence="6" id="KW-0678">Repressor</keyword>
<dbReference type="Gene3D" id="2.130.10.10">
    <property type="entry name" value="YVTN repeat-like/Quinoprotein amine dehydrogenase"/>
    <property type="match status" value="2"/>
</dbReference>
<dbReference type="SUPFAM" id="SSF50978">
    <property type="entry name" value="WD40 repeat-like"/>
    <property type="match status" value="1"/>
</dbReference>
<evidence type="ECO:0000313" key="16">
    <source>
        <dbReference type="EMBL" id="KAK7796458.1"/>
    </source>
</evidence>
<dbReference type="InterPro" id="IPR015257">
    <property type="entry name" value="Maf1"/>
</dbReference>
<evidence type="ECO:0000256" key="8">
    <source>
        <dbReference type="ARBA" id="ARBA00022737"/>
    </source>
</evidence>
<dbReference type="PANTHER" id="PTHR45532:SF1">
    <property type="entry name" value="WD REPEAT-CONTAINING PROTEIN 97"/>
    <property type="match status" value="1"/>
</dbReference>
<dbReference type="InterPro" id="IPR015943">
    <property type="entry name" value="WD40/YVTN_repeat-like_dom_sf"/>
</dbReference>
<feature type="coiled-coil region" evidence="14">
    <location>
        <begin position="1686"/>
        <end position="1713"/>
    </location>
</feature>
<feature type="compositionally biased region" description="Basic and acidic residues" evidence="15">
    <location>
        <begin position="245"/>
        <end position="257"/>
    </location>
</feature>
<reference evidence="16 17" key="1">
    <citation type="journal article" date="2023" name="bioRxiv">
        <title>Conserved and derived expression patterns and positive selection on dental genes reveal complex evolutionary context of ever-growing rodent molars.</title>
        <authorList>
            <person name="Calamari Z.T."/>
            <person name="Song A."/>
            <person name="Cohen E."/>
            <person name="Akter M."/>
            <person name="Roy R.D."/>
            <person name="Hallikas O."/>
            <person name="Christensen M.M."/>
            <person name="Li P."/>
            <person name="Marangoni P."/>
            <person name="Jernvall J."/>
            <person name="Klein O.D."/>
        </authorList>
    </citation>
    <scope>NUCLEOTIDE SEQUENCE [LARGE SCALE GENOMIC DNA]</scope>
    <source>
        <strain evidence="16">V071</strain>
    </source>
</reference>
<keyword evidence="17" id="KW-1185">Reference proteome</keyword>
<dbReference type="Proteomes" id="UP001488838">
    <property type="component" value="Unassembled WGS sequence"/>
</dbReference>
<feature type="compositionally biased region" description="Polar residues" evidence="15">
    <location>
        <begin position="74"/>
        <end position="89"/>
    </location>
</feature>
<dbReference type="PANTHER" id="PTHR45532">
    <property type="entry name" value="WD REPEAT-CONTAINING PROTEIN 97"/>
    <property type="match status" value="1"/>
</dbReference>
<dbReference type="GO" id="GO:0016480">
    <property type="term" value="P:negative regulation of transcription by RNA polymerase III"/>
    <property type="evidence" value="ECO:0007669"/>
    <property type="project" value="InterPro"/>
</dbReference>
<evidence type="ECO:0000313" key="17">
    <source>
        <dbReference type="Proteomes" id="UP001488838"/>
    </source>
</evidence>
<feature type="repeat" description="WD" evidence="13">
    <location>
        <begin position="612"/>
        <end position="644"/>
    </location>
</feature>
<dbReference type="InterPro" id="IPR019775">
    <property type="entry name" value="WD40_repeat_CS"/>
</dbReference>
<comment type="subunit">
    <text evidence="12">Interacts with TFIIIB subunits BRF1 and BRF2. Interacts with Pol III subunit POLR3F. Interacts with TFIIIC subunit GTF3C1.</text>
</comment>
<evidence type="ECO:0000256" key="13">
    <source>
        <dbReference type="PROSITE-ProRule" id="PRU00221"/>
    </source>
</evidence>
<evidence type="ECO:0000256" key="14">
    <source>
        <dbReference type="SAM" id="Coils"/>
    </source>
</evidence>
<name>A0AAW0H1H2_MYOGA</name>